<dbReference type="NCBIfam" id="NF003816">
    <property type="entry name" value="PRK05406.1-5"/>
    <property type="match status" value="1"/>
</dbReference>
<accession>A0A1G7JVP5</accession>
<dbReference type="STRING" id="282683.SAMN04488105_11672"/>
<dbReference type="InterPro" id="IPR011330">
    <property type="entry name" value="Glyco_hydro/deAcase_b/a-brl"/>
</dbReference>
<keyword evidence="2" id="KW-1185">Reference proteome</keyword>
<dbReference type="SUPFAM" id="SSF88713">
    <property type="entry name" value="Glycoside hydrolase/deacetylase"/>
    <property type="match status" value="1"/>
</dbReference>
<evidence type="ECO:0000313" key="1">
    <source>
        <dbReference type="EMBL" id="SDF28874.1"/>
    </source>
</evidence>
<dbReference type="Proteomes" id="UP000198994">
    <property type="component" value="Unassembled WGS sequence"/>
</dbReference>
<dbReference type="InterPro" id="IPR005501">
    <property type="entry name" value="LamB/YcsF/PxpA-like"/>
</dbReference>
<reference evidence="2" key="1">
    <citation type="submission" date="2016-10" db="EMBL/GenBank/DDBJ databases">
        <authorList>
            <person name="Varghese N."/>
            <person name="Submissions S."/>
        </authorList>
    </citation>
    <scope>NUCLEOTIDE SEQUENCE [LARGE SCALE GENOMIC DNA]</scope>
    <source>
        <strain evidence="2">DSM 10146</strain>
    </source>
</reference>
<organism evidence="1 2">
    <name type="scientific">Salipiger thiooxidans</name>
    <dbReference type="NCBI Taxonomy" id="282683"/>
    <lineage>
        <taxon>Bacteria</taxon>
        <taxon>Pseudomonadati</taxon>
        <taxon>Pseudomonadota</taxon>
        <taxon>Alphaproteobacteria</taxon>
        <taxon>Rhodobacterales</taxon>
        <taxon>Roseobacteraceae</taxon>
        <taxon>Salipiger</taxon>
    </lineage>
</organism>
<dbReference type="CDD" id="cd10787">
    <property type="entry name" value="LamB_YcsF_like"/>
    <property type="match status" value="1"/>
</dbReference>
<evidence type="ECO:0000313" key="2">
    <source>
        <dbReference type="Proteomes" id="UP000198994"/>
    </source>
</evidence>
<proteinExistence type="predicted"/>
<dbReference type="GO" id="GO:0005975">
    <property type="term" value="P:carbohydrate metabolic process"/>
    <property type="evidence" value="ECO:0007669"/>
    <property type="project" value="InterPro"/>
</dbReference>
<dbReference type="Pfam" id="PF03746">
    <property type="entry name" value="LamB_YcsF"/>
    <property type="match status" value="1"/>
</dbReference>
<dbReference type="NCBIfam" id="NF003814">
    <property type="entry name" value="PRK05406.1-3"/>
    <property type="match status" value="1"/>
</dbReference>
<gene>
    <name evidence="1" type="ORF">SAMN04488105_11672</name>
</gene>
<sequence>MTSVDLNADMGESFGPWVMGQDAELLEVITSANVACGMHAGDWDVMAATMARAVETGTGIGAHPGFPDLQGFGRRRMQIAGRSLGNLVAYQLGAAQAMAAAAGGRVRHLKLHGALANICSEDEALARAAYEGALSVDPDIIIMVLAATRQQSAVEALGCRWAGEIFADRAYNDNATLVDRSLPGAVIHDPEFAARRMVEMVKAGAIITESGKHIPTAVDTICLHGDGKTALQIARAVRGALAGADISLEVFPGRTGAF</sequence>
<dbReference type="PANTHER" id="PTHR30292">
    <property type="entry name" value="UNCHARACTERIZED PROTEIN YBGL-RELATED"/>
    <property type="match status" value="1"/>
</dbReference>
<dbReference type="RefSeq" id="WP_089962794.1">
    <property type="nucleotide sequence ID" value="NZ_FNAV01000016.1"/>
</dbReference>
<protein>
    <submittedName>
        <fullName evidence="1">UPF0271 protein</fullName>
    </submittedName>
</protein>
<name>A0A1G7JVP5_9RHOB</name>
<dbReference type="Gene3D" id="3.20.20.370">
    <property type="entry name" value="Glycoside hydrolase/deacetylase"/>
    <property type="match status" value="1"/>
</dbReference>
<dbReference type="AlphaFoldDB" id="A0A1G7JVP5"/>
<dbReference type="EMBL" id="FNAV01000016">
    <property type="protein sequence ID" value="SDF28874.1"/>
    <property type="molecule type" value="Genomic_DNA"/>
</dbReference>
<dbReference type="OrthoDB" id="9773478at2"/>
<dbReference type="PANTHER" id="PTHR30292:SF0">
    <property type="entry name" value="5-OXOPROLINASE SUBUNIT A"/>
    <property type="match status" value="1"/>
</dbReference>